<feature type="compositionally biased region" description="Polar residues" evidence="1">
    <location>
        <begin position="337"/>
        <end position="350"/>
    </location>
</feature>
<dbReference type="EMBL" id="LFJN01000016">
    <property type="protein sequence ID" value="KPI39013.1"/>
    <property type="molecule type" value="Genomic_DNA"/>
</dbReference>
<protein>
    <submittedName>
        <fullName evidence="2">Uncharacterized protein</fullName>
    </submittedName>
</protein>
<dbReference type="VEuPathDB" id="FungiDB:AB675_4513"/>
<dbReference type="Proteomes" id="UP000038010">
    <property type="component" value="Unassembled WGS sequence"/>
</dbReference>
<dbReference type="AlphaFoldDB" id="A0A0N1H2Y0"/>
<proteinExistence type="predicted"/>
<comment type="caution">
    <text evidence="2">The sequence shown here is derived from an EMBL/GenBank/DDBJ whole genome shotgun (WGS) entry which is preliminary data.</text>
</comment>
<keyword evidence="3" id="KW-1185">Reference proteome</keyword>
<dbReference type="OrthoDB" id="4156490at2759"/>
<accession>A0A0N1H2Y0</accession>
<dbReference type="GeneID" id="28736536"/>
<dbReference type="RefSeq" id="XP_017998976.1">
    <property type="nucleotide sequence ID" value="XM_018144656.1"/>
</dbReference>
<feature type="region of interest" description="Disordered" evidence="1">
    <location>
        <begin position="195"/>
        <end position="226"/>
    </location>
</feature>
<feature type="compositionally biased region" description="Basic residues" evidence="1">
    <location>
        <begin position="117"/>
        <end position="127"/>
    </location>
</feature>
<feature type="compositionally biased region" description="Basic and acidic residues" evidence="1">
    <location>
        <begin position="56"/>
        <end position="72"/>
    </location>
</feature>
<evidence type="ECO:0000313" key="3">
    <source>
        <dbReference type="Proteomes" id="UP000038010"/>
    </source>
</evidence>
<feature type="region of interest" description="Disordered" evidence="1">
    <location>
        <begin position="333"/>
        <end position="381"/>
    </location>
</feature>
<feature type="compositionally biased region" description="Basic and acidic residues" evidence="1">
    <location>
        <begin position="102"/>
        <end position="115"/>
    </location>
</feature>
<gene>
    <name evidence="2" type="ORF">AB675_4513</name>
</gene>
<evidence type="ECO:0000313" key="2">
    <source>
        <dbReference type="EMBL" id="KPI39013.1"/>
    </source>
</evidence>
<reference evidence="2 3" key="1">
    <citation type="submission" date="2015-06" db="EMBL/GenBank/DDBJ databases">
        <title>Draft genome of the ant-associated black yeast Phialophora attae CBS 131958.</title>
        <authorList>
            <person name="Moreno L.F."/>
            <person name="Stielow B.J."/>
            <person name="de Hoog S."/>
            <person name="Vicente V.A."/>
            <person name="Weiss V.A."/>
            <person name="de Vries M."/>
            <person name="Cruz L.M."/>
            <person name="Souza E.M."/>
        </authorList>
    </citation>
    <scope>NUCLEOTIDE SEQUENCE [LARGE SCALE GENOMIC DNA]</scope>
    <source>
        <strain evidence="2 3">CBS 131958</strain>
    </source>
</reference>
<organism evidence="2 3">
    <name type="scientific">Cyphellophora attinorum</name>
    <dbReference type="NCBI Taxonomy" id="1664694"/>
    <lineage>
        <taxon>Eukaryota</taxon>
        <taxon>Fungi</taxon>
        <taxon>Dikarya</taxon>
        <taxon>Ascomycota</taxon>
        <taxon>Pezizomycotina</taxon>
        <taxon>Eurotiomycetes</taxon>
        <taxon>Chaetothyriomycetidae</taxon>
        <taxon>Chaetothyriales</taxon>
        <taxon>Cyphellophoraceae</taxon>
        <taxon>Cyphellophora</taxon>
    </lineage>
</organism>
<feature type="region of interest" description="Disordered" evidence="1">
    <location>
        <begin position="54"/>
        <end position="127"/>
    </location>
</feature>
<evidence type="ECO:0000256" key="1">
    <source>
        <dbReference type="SAM" id="MobiDB-lite"/>
    </source>
</evidence>
<feature type="compositionally biased region" description="Low complexity" evidence="1">
    <location>
        <begin position="82"/>
        <end position="101"/>
    </location>
</feature>
<sequence length="381" mass="42070">MHAIGTSHNCFSCVTSNEQHTTRHKKIAELLAEYRTLDEAEEIASVKNKKGNHGAVLRERDNNAILRQRDDDRPDDEDENVDNSSVSNASTNTVSTKSSKLSKAEVRAAKREAKSAKSQRKSLKNQNKHLVAVKAADVEHVAVTLHGEQNLDDSHPLASDKSIEDVINRNLGYVKYIKEHKKMLLQEIANTRRADMETRARKARKRKDRESISNATGDPMSQHKYRPVTADEDEEALVNAVLIKFGIQVEPAADGSITPATPVTPKRSSVAGKGCSQEKAMVLAQLRIAIAEDLEKHENEQRQTLNRAGAFWRYVGHPVFKRMMALTEGFDWKTGAKKSTSPSSVGTDQTVAAGEADDHPGAAEIDDVQGWVEDVANEPPV</sequence>
<name>A0A0N1H2Y0_9EURO</name>